<proteinExistence type="predicted"/>
<protein>
    <submittedName>
        <fullName evidence="2">Uncharacterized protein</fullName>
    </submittedName>
</protein>
<keyword evidence="3" id="KW-1185">Reference proteome</keyword>
<dbReference type="AlphaFoldDB" id="A0A9K3CYX9"/>
<keyword evidence="1" id="KW-0812">Transmembrane</keyword>
<feature type="transmembrane region" description="Helical" evidence="1">
    <location>
        <begin position="33"/>
        <end position="56"/>
    </location>
</feature>
<gene>
    <name evidence="2" type="ORF">KIPB_007657</name>
</gene>
<reference evidence="2 3" key="1">
    <citation type="journal article" date="2018" name="PLoS ONE">
        <title>The draft genome of Kipferlia bialata reveals reductive genome evolution in fornicate parasites.</title>
        <authorList>
            <person name="Tanifuji G."/>
            <person name="Takabayashi S."/>
            <person name="Kume K."/>
            <person name="Takagi M."/>
            <person name="Nakayama T."/>
            <person name="Kamikawa R."/>
            <person name="Inagaki Y."/>
            <person name="Hashimoto T."/>
        </authorList>
    </citation>
    <scope>NUCLEOTIDE SEQUENCE [LARGE SCALE GENOMIC DNA]</scope>
    <source>
        <strain evidence="2">NY0173</strain>
    </source>
</reference>
<name>A0A9K3CYX9_9EUKA</name>
<keyword evidence="1" id="KW-1133">Transmembrane helix</keyword>
<evidence type="ECO:0000256" key="1">
    <source>
        <dbReference type="SAM" id="Phobius"/>
    </source>
</evidence>
<comment type="caution">
    <text evidence="2">The sequence shown here is derived from an EMBL/GenBank/DDBJ whole genome shotgun (WGS) entry which is preliminary data.</text>
</comment>
<evidence type="ECO:0000313" key="3">
    <source>
        <dbReference type="Proteomes" id="UP000265618"/>
    </source>
</evidence>
<keyword evidence="1" id="KW-0472">Membrane</keyword>
<accession>A0A9K3CYX9</accession>
<dbReference type="Proteomes" id="UP000265618">
    <property type="component" value="Unassembled WGS sequence"/>
</dbReference>
<dbReference type="EMBL" id="BDIP01002205">
    <property type="protein sequence ID" value="GIQ85908.1"/>
    <property type="molecule type" value="Genomic_DNA"/>
</dbReference>
<evidence type="ECO:0000313" key="2">
    <source>
        <dbReference type="EMBL" id="GIQ85908.1"/>
    </source>
</evidence>
<sequence>MGTHSLFGYRVDGCDKIAYHHGDGYIDWMGPQVLLSLSLCLSVSLSIYIYMCVCVLKHVKEAGSTEELRTRARSLVCIPYKDTPTEEHIAQAKGHGLKLYQIEQMGVIANAAEMMLTSAGSAVNIAIVMNVDKEVVEMYDTLPNRCGPIGRPMWGLPEEPKDVHYLGGFKPIFEVPFSMVFTMADDTIQRLCDTVQKLRRDAEEANSNLMNVEYCVRRGSDWKKYE</sequence>
<organism evidence="2 3">
    <name type="scientific">Kipferlia bialata</name>
    <dbReference type="NCBI Taxonomy" id="797122"/>
    <lineage>
        <taxon>Eukaryota</taxon>
        <taxon>Metamonada</taxon>
        <taxon>Carpediemonas-like organisms</taxon>
        <taxon>Kipferlia</taxon>
    </lineage>
</organism>